<evidence type="ECO:0000256" key="2">
    <source>
        <dbReference type="ARBA" id="ARBA00047806"/>
    </source>
</evidence>
<evidence type="ECO:0000313" key="7">
    <source>
        <dbReference type="Proteomes" id="UP000266292"/>
    </source>
</evidence>
<dbReference type="Gene3D" id="3.30.1060.10">
    <property type="entry name" value="Peptide methionine sulphoxide reductase MsrA"/>
    <property type="match status" value="1"/>
</dbReference>
<keyword evidence="7" id="KW-1185">Reference proteome</keyword>
<dbReference type="GO" id="GO:0008113">
    <property type="term" value="F:peptide-methionine (S)-S-oxide reductase activity"/>
    <property type="evidence" value="ECO:0007669"/>
    <property type="project" value="UniProtKB-UniRule"/>
</dbReference>
<dbReference type="Pfam" id="PF01625">
    <property type="entry name" value="PMSR"/>
    <property type="match status" value="1"/>
</dbReference>
<dbReference type="OrthoDB" id="4174719at2"/>
<accession>A0A1X9YW89</accession>
<comment type="similarity">
    <text evidence="4">Belongs to the MsrA Met sulfoxide reductase family.</text>
</comment>
<comment type="catalytic activity">
    <reaction evidence="3 4">
        <text>[thioredoxin]-disulfide + L-methionine + H2O = L-methionine (S)-S-oxide + [thioredoxin]-dithiol</text>
        <dbReference type="Rhea" id="RHEA:19993"/>
        <dbReference type="Rhea" id="RHEA-COMP:10698"/>
        <dbReference type="Rhea" id="RHEA-COMP:10700"/>
        <dbReference type="ChEBI" id="CHEBI:15377"/>
        <dbReference type="ChEBI" id="CHEBI:29950"/>
        <dbReference type="ChEBI" id="CHEBI:50058"/>
        <dbReference type="ChEBI" id="CHEBI:57844"/>
        <dbReference type="ChEBI" id="CHEBI:58772"/>
        <dbReference type="EC" id="1.8.4.11"/>
    </reaction>
</comment>
<evidence type="ECO:0000259" key="5">
    <source>
        <dbReference type="Pfam" id="PF01625"/>
    </source>
</evidence>
<evidence type="ECO:0000313" key="6">
    <source>
        <dbReference type="EMBL" id="ARS37024.1"/>
    </source>
</evidence>
<comment type="function">
    <text evidence="4">Has an important function as a repair enzyme for proteins that have been inactivated by oxidation. Catalyzes the reversible oxidation-reduction of methionine sulfoxide in proteins to methionine.</text>
</comment>
<feature type="domain" description="Peptide methionine sulphoxide reductase MsrA" evidence="5">
    <location>
        <begin position="4"/>
        <end position="155"/>
    </location>
</feature>
<dbReference type="GO" id="GO:0033744">
    <property type="term" value="F:L-methionine:thioredoxin-disulfide S-oxidoreductase activity"/>
    <property type="evidence" value="ECO:0007669"/>
    <property type="project" value="RHEA"/>
</dbReference>
<comment type="catalytic activity">
    <reaction evidence="2 4">
        <text>L-methionyl-[protein] + [thioredoxin]-disulfide + H2O = L-methionyl-(S)-S-oxide-[protein] + [thioredoxin]-dithiol</text>
        <dbReference type="Rhea" id="RHEA:14217"/>
        <dbReference type="Rhea" id="RHEA-COMP:10698"/>
        <dbReference type="Rhea" id="RHEA-COMP:10700"/>
        <dbReference type="Rhea" id="RHEA-COMP:12313"/>
        <dbReference type="Rhea" id="RHEA-COMP:12315"/>
        <dbReference type="ChEBI" id="CHEBI:15377"/>
        <dbReference type="ChEBI" id="CHEBI:16044"/>
        <dbReference type="ChEBI" id="CHEBI:29950"/>
        <dbReference type="ChEBI" id="CHEBI:44120"/>
        <dbReference type="ChEBI" id="CHEBI:50058"/>
        <dbReference type="EC" id="1.8.4.11"/>
    </reaction>
</comment>
<dbReference type="KEGG" id="pact:CA264_17200"/>
<dbReference type="SUPFAM" id="SSF55068">
    <property type="entry name" value="Peptide methionine sulfoxide reductase"/>
    <property type="match status" value="1"/>
</dbReference>
<gene>
    <name evidence="4" type="primary">msrA</name>
    <name evidence="6" type="ORF">CA264_17200</name>
</gene>
<dbReference type="Proteomes" id="UP000266292">
    <property type="component" value="Chromosome"/>
</dbReference>
<dbReference type="STRING" id="709015.GCA_000472485_03471"/>
<evidence type="ECO:0000256" key="4">
    <source>
        <dbReference type="HAMAP-Rule" id="MF_01401"/>
    </source>
</evidence>
<dbReference type="PANTHER" id="PTHR43774">
    <property type="entry name" value="PEPTIDE METHIONINE SULFOXIDE REDUCTASE"/>
    <property type="match status" value="1"/>
</dbReference>
<proteinExistence type="inferred from homology"/>
<name>A0A1X9YW89_9BACT</name>
<dbReference type="AlphaFoldDB" id="A0A1X9YW89"/>
<dbReference type="HAMAP" id="MF_01401">
    <property type="entry name" value="MsrA"/>
    <property type="match status" value="1"/>
</dbReference>
<sequence>MEIATFGNGCFWCTEAIFQDLNGVEKVVSGYAGGQVEDPTYKQVCSGSTGHAEVLQISYDPQVISYAELLEIFWKTHDPTTLNRQGNDVGTQYRSVIFYHNEEQKQLAEKYKQELDASGAFPDPIVTTIEPMTKFWPAENYHQNYFNTHGEEPYCRFLIRPKVEKFRQVFKHKLKAEHSGS</sequence>
<dbReference type="RefSeq" id="WP_025608641.1">
    <property type="nucleotide sequence ID" value="NZ_CP021235.1"/>
</dbReference>
<keyword evidence="1 4" id="KW-0560">Oxidoreductase</keyword>
<evidence type="ECO:0000256" key="3">
    <source>
        <dbReference type="ARBA" id="ARBA00048782"/>
    </source>
</evidence>
<dbReference type="NCBIfam" id="TIGR00401">
    <property type="entry name" value="msrA"/>
    <property type="match status" value="1"/>
</dbReference>
<dbReference type="InterPro" id="IPR002569">
    <property type="entry name" value="Met_Sox_Rdtase_MsrA_dom"/>
</dbReference>
<evidence type="ECO:0000256" key="1">
    <source>
        <dbReference type="ARBA" id="ARBA00023002"/>
    </source>
</evidence>
<dbReference type="PANTHER" id="PTHR43774:SF1">
    <property type="entry name" value="PEPTIDE METHIONINE SULFOXIDE REDUCTASE MSRA 2"/>
    <property type="match status" value="1"/>
</dbReference>
<dbReference type="EC" id="1.8.4.11" evidence="4"/>
<dbReference type="InterPro" id="IPR036509">
    <property type="entry name" value="Met_Sox_Rdtase_MsrA_sf"/>
</dbReference>
<dbReference type="EMBL" id="CP021235">
    <property type="protein sequence ID" value="ARS37024.1"/>
    <property type="molecule type" value="Genomic_DNA"/>
</dbReference>
<organism evidence="6 7">
    <name type="scientific">Pontibacter actiniarum</name>
    <dbReference type="NCBI Taxonomy" id="323450"/>
    <lineage>
        <taxon>Bacteria</taxon>
        <taxon>Pseudomonadati</taxon>
        <taxon>Bacteroidota</taxon>
        <taxon>Cytophagia</taxon>
        <taxon>Cytophagales</taxon>
        <taxon>Hymenobacteraceae</taxon>
        <taxon>Pontibacter</taxon>
    </lineage>
</organism>
<reference evidence="7" key="1">
    <citation type="submission" date="2017-05" db="EMBL/GenBank/DDBJ databases">
        <authorList>
            <person name="Ray J."/>
            <person name="Price M."/>
            <person name="Deutschbauer A."/>
        </authorList>
    </citation>
    <scope>NUCLEOTIDE SEQUENCE [LARGE SCALE GENOMIC DNA]</scope>
    <source>
        <strain evidence="7">DSM 19842</strain>
    </source>
</reference>
<protein>
    <recommendedName>
        <fullName evidence="4">Peptide methionine sulfoxide reductase MsrA</fullName>
        <shortName evidence="4">Protein-methionine-S-oxide reductase</shortName>
        <ecNumber evidence="4">1.8.4.11</ecNumber>
    </recommendedName>
    <alternativeName>
        <fullName evidence="4">Peptide-methionine (S)-S-oxide reductase</fullName>
        <shortName evidence="4">Peptide Met(O) reductase</shortName>
    </alternativeName>
</protein>
<feature type="active site" evidence="4">
    <location>
        <position position="10"/>
    </location>
</feature>